<dbReference type="Gene3D" id="1.20.144.10">
    <property type="entry name" value="Phosphatidic acid phosphatase type 2/haloperoxidase"/>
    <property type="match status" value="1"/>
</dbReference>
<sequence>MARKVFKTIAVDKDAGTHDDRLYGAALHPWRSWLRRSMLPLVRWETHWLATMQDFMCLPRPLSPPVHRLTMSQGVALEYGFPSTHSTNSISVALYLIAVAGDSLPYDSPTHTLCILGAAFYALSVVFGRIYCGMHSVTDVVGGTILAFLLYWAQWASRDFLDWIVTSGSYWVFLAIPLCLALVGIHPDPIERCPCFEDSVCFMGVIMGVYPGSWLCNSSDMCQSGLDTSANGLPFGLMYLAVMVTKIVVGVSMLFMWRIACKKVCYFLLPPIYRVFNLPHRKFEVAARTYKSLNKESIHPIPSVLDLRSLSRSVSSAEHVGIQSGIDLHERKVAECKYRGKQRPGDNSSNPQQNDVIPSTPPLSSLDDPTSMLVVEDAPLRYDVDIVTKLIVYAGK</sequence>
<keyword evidence="3" id="KW-0378">Hydrolase</keyword>
<evidence type="ECO:0000256" key="4">
    <source>
        <dbReference type="ARBA" id="ARBA00022824"/>
    </source>
</evidence>
<evidence type="ECO:0000256" key="2">
    <source>
        <dbReference type="ARBA" id="ARBA00022692"/>
    </source>
</evidence>
<evidence type="ECO:0000256" key="7">
    <source>
        <dbReference type="ARBA" id="ARBA00038324"/>
    </source>
</evidence>
<evidence type="ECO:0000256" key="3">
    <source>
        <dbReference type="ARBA" id="ARBA00022801"/>
    </source>
</evidence>
<comment type="similarity">
    <text evidence="7">Belongs to the type 2 lipid phosphate phosphatase family.</text>
</comment>
<evidence type="ECO:0000313" key="11">
    <source>
        <dbReference type="EMBL" id="SAM01062.1"/>
    </source>
</evidence>
<evidence type="ECO:0000256" key="6">
    <source>
        <dbReference type="ARBA" id="ARBA00023136"/>
    </source>
</evidence>
<proteinExistence type="inferred from homology"/>
<feature type="transmembrane region" description="Helical" evidence="9">
    <location>
        <begin position="163"/>
        <end position="183"/>
    </location>
</feature>
<feature type="transmembrane region" description="Helical" evidence="9">
    <location>
        <begin position="140"/>
        <end position="157"/>
    </location>
</feature>
<organism evidence="11">
    <name type="scientific">Absidia glauca</name>
    <name type="common">Pin mould</name>
    <dbReference type="NCBI Taxonomy" id="4829"/>
    <lineage>
        <taxon>Eukaryota</taxon>
        <taxon>Fungi</taxon>
        <taxon>Fungi incertae sedis</taxon>
        <taxon>Mucoromycota</taxon>
        <taxon>Mucoromycotina</taxon>
        <taxon>Mucoromycetes</taxon>
        <taxon>Mucorales</taxon>
        <taxon>Cunninghamellaceae</taxon>
        <taxon>Absidia</taxon>
    </lineage>
</organism>
<dbReference type="SMART" id="SM00014">
    <property type="entry name" value="acidPPc"/>
    <property type="match status" value="1"/>
</dbReference>
<dbReference type="FunCoup" id="A0A168NRL7">
    <property type="interactions" value="417"/>
</dbReference>
<evidence type="ECO:0000313" key="12">
    <source>
        <dbReference type="Proteomes" id="UP000078561"/>
    </source>
</evidence>
<keyword evidence="12" id="KW-1185">Reference proteome</keyword>
<dbReference type="OMA" id="THIAGMG"/>
<feature type="domain" description="Phosphatidic acid phosphatase type 2/haloperoxidase" evidence="10">
    <location>
        <begin position="34"/>
        <end position="155"/>
    </location>
</feature>
<gene>
    <name evidence="11" type="primary">ABSGL_06799.1 scaffold 8678</name>
</gene>
<keyword evidence="4" id="KW-0256">Endoplasmic reticulum</keyword>
<accession>A0A168NRL7</accession>
<feature type="transmembrane region" description="Helical" evidence="9">
    <location>
        <begin position="235"/>
        <end position="257"/>
    </location>
</feature>
<evidence type="ECO:0000256" key="8">
    <source>
        <dbReference type="SAM" id="MobiDB-lite"/>
    </source>
</evidence>
<dbReference type="Proteomes" id="UP000078561">
    <property type="component" value="Unassembled WGS sequence"/>
</dbReference>
<feature type="transmembrane region" description="Helical" evidence="9">
    <location>
        <begin position="195"/>
        <end position="215"/>
    </location>
</feature>
<dbReference type="GO" id="GO:0005789">
    <property type="term" value="C:endoplasmic reticulum membrane"/>
    <property type="evidence" value="ECO:0007669"/>
    <property type="project" value="UniProtKB-SubCell"/>
</dbReference>
<dbReference type="PANTHER" id="PTHR14969:SF28">
    <property type="entry name" value="DIHYDROSPHINGOSINE 1-PHOSPHATE PHOSPHATASE LCB3-RELATED"/>
    <property type="match status" value="1"/>
</dbReference>
<name>A0A168NRL7_ABSGL</name>
<dbReference type="InterPro" id="IPR036938">
    <property type="entry name" value="PAP2/HPO_sf"/>
</dbReference>
<keyword evidence="2 9" id="KW-0812">Transmembrane</keyword>
<dbReference type="SUPFAM" id="SSF48317">
    <property type="entry name" value="Acid phosphatase/Vanadium-dependent haloperoxidase"/>
    <property type="match status" value="1"/>
</dbReference>
<keyword evidence="5 9" id="KW-1133">Transmembrane helix</keyword>
<feature type="compositionally biased region" description="Polar residues" evidence="8">
    <location>
        <begin position="345"/>
        <end position="357"/>
    </location>
</feature>
<protein>
    <recommendedName>
        <fullName evidence="10">Phosphatidic acid phosphatase type 2/haloperoxidase domain-containing protein</fullName>
    </recommendedName>
</protein>
<evidence type="ECO:0000259" key="10">
    <source>
        <dbReference type="SMART" id="SM00014"/>
    </source>
</evidence>
<dbReference type="EMBL" id="LT553503">
    <property type="protein sequence ID" value="SAM01062.1"/>
    <property type="molecule type" value="Genomic_DNA"/>
</dbReference>
<keyword evidence="6 9" id="KW-0472">Membrane</keyword>
<dbReference type="AlphaFoldDB" id="A0A168NRL7"/>
<evidence type="ECO:0000256" key="5">
    <source>
        <dbReference type="ARBA" id="ARBA00022989"/>
    </source>
</evidence>
<feature type="transmembrane region" description="Helical" evidence="9">
    <location>
        <begin position="110"/>
        <end position="128"/>
    </location>
</feature>
<reference evidence="11" key="1">
    <citation type="submission" date="2016-04" db="EMBL/GenBank/DDBJ databases">
        <authorList>
            <person name="Evans L.H."/>
            <person name="Alamgir A."/>
            <person name="Owens N."/>
            <person name="Weber N.D."/>
            <person name="Virtaneva K."/>
            <person name="Barbian K."/>
            <person name="Babar A."/>
            <person name="Rosenke K."/>
        </authorList>
    </citation>
    <scope>NUCLEOTIDE SEQUENCE [LARGE SCALE GENOMIC DNA]</scope>
    <source>
        <strain evidence="11">CBS 101.48</strain>
    </source>
</reference>
<dbReference type="GO" id="GO:0042392">
    <property type="term" value="F:sphingosine-1-phosphate phosphatase activity"/>
    <property type="evidence" value="ECO:0007669"/>
    <property type="project" value="TreeGrafter"/>
</dbReference>
<dbReference type="PANTHER" id="PTHR14969">
    <property type="entry name" value="SPHINGOSINE-1-PHOSPHATE PHOSPHOHYDROLASE"/>
    <property type="match status" value="1"/>
</dbReference>
<dbReference type="STRING" id="4829.A0A168NRL7"/>
<dbReference type="InterPro" id="IPR000326">
    <property type="entry name" value="PAP2/HPO"/>
</dbReference>
<comment type="subcellular location">
    <subcellularLocation>
        <location evidence="1">Endoplasmic reticulum membrane</location>
        <topology evidence="1">Multi-pass membrane protein</topology>
    </subcellularLocation>
</comment>
<feature type="region of interest" description="Disordered" evidence="8">
    <location>
        <begin position="338"/>
        <end position="369"/>
    </location>
</feature>
<dbReference type="InParanoid" id="A0A168NRL7"/>
<evidence type="ECO:0000256" key="9">
    <source>
        <dbReference type="SAM" id="Phobius"/>
    </source>
</evidence>
<dbReference type="OrthoDB" id="301434at2759"/>
<evidence type="ECO:0000256" key="1">
    <source>
        <dbReference type="ARBA" id="ARBA00004477"/>
    </source>
</evidence>
<dbReference type="Pfam" id="PF01569">
    <property type="entry name" value="PAP2"/>
    <property type="match status" value="1"/>
</dbReference>